<accession>A0A934KRE2</accession>
<comment type="caution">
    <text evidence="2">The sequence shown here is derived from an EMBL/GenBank/DDBJ whole genome shotgun (WGS) entry which is preliminary data.</text>
</comment>
<organism evidence="2 3">
    <name type="scientific">Candidatus Amunia macphersoniae</name>
    <dbReference type="NCBI Taxonomy" id="3127014"/>
    <lineage>
        <taxon>Bacteria</taxon>
        <taxon>Bacillati</taxon>
        <taxon>Candidatus Dormiibacterota</taxon>
        <taxon>Candidatus Dormibacteria</taxon>
        <taxon>Candidatus Aeolococcales</taxon>
        <taxon>Candidatus Aeolococcaceae</taxon>
        <taxon>Candidatus Amunia</taxon>
    </lineage>
</organism>
<dbReference type="InterPro" id="IPR018674">
    <property type="entry name" value="DUF2142_membrane"/>
</dbReference>
<dbReference type="EMBL" id="JAEKNN010000051">
    <property type="protein sequence ID" value="MBJ7609782.1"/>
    <property type="molecule type" value="Genomic_DNA"/>
</dbReference>
<proteinExistence type="predicted"/>
<sequence>MTVVEAQGLAAPTEHAARTPVAHRARALVVAGLVGMWFLLFGVAWAMSDPVPAGPDEAMHMVHALAVGQGEITGTPGASPNQPTGIPDIIAFWNQTTRYFSVDARRAPDGVYSCVARSMDQPANCTDGPKCQRYYPPNPVACTDPVGLAPGNRILGTYTGSYEPTLYLVPGLVARAGTFDVGAMRLARLGEVLVATVLVVMAALLLWDRQRRGLSLLGLLVAVTPMAMYLNTVVNPNGGEIVLTLCFFAAVLRVLREPAPASRWVWTALGVSGSVLAVSRTLTWVWIVIALATAAALGGRRVIQLVRHSGPRAWVALGAVVVGIAADQVWWQVIVGLPRSSHSLWSAWSQIGTSILTLPEWFHEEIGLLGWVELPVYPVVEAVWWITVVGLLAAALVLGTRRQRIVLSLLITGNIAFTVVIGAVLQVEAGLPMQARYVIPFNVIVVLLAGDIVRANRARIGRAASAVAVAVAATVTVGQALTLWQNSQRFAVGVDGRFFFPTRAVWVPPFGWAPWLLVAGIGCASLVTGMLVASSAGHRPAAGPVIRSKPT</sequence>
<reference evidence="2 3" key="1">
    <citation type="submission" date="2020-10" db="EMBL/GenBank/DDBJ databases">
        <title>Ca. Dormibacterota MAGs.</title>
        <authorList>
            <person name="Montgomery K."/>
        </authorList>
    </citation>
    <scope>NUCLEOTIDE SEQUENCE [LARGE SCALE GENOMIC DNA]</scope>
    <source>
        <strain evidence="2">Mitchell_Peninsula_5</strain>
    </source>
</reference>
<feature type="transmembrane region" description="Helical" evidence="1">
    <location>
        <begin position="284"/>
        <end position="303"/>
    </location>
</feature>
<feature type="transmembrane region" description="Helical" evidence="1">
    <location>
        <begin position="382"/>
        <end position="398"/>
    </location>
</feature>
<feature type="transmembrane region" description="Helical" evidence="1">
    <location>
        <begin position="214"/>
        <end position="232"/>
    </location>
</feature>
<gene>
    <name evidence="2" type="ORF">JF887_10210</name>
</gene>
<name>A0A934KRE2_9BACT</name>
<feature type="transmembrane region" description="Helical" evidence="1">
    <location>
        <begin position="27"/>
        <end position="47"/>
    </location>
</feature>
<keyword evidence="1" id="KW-0472">Membrane</keyword>
<feature type="transmembrane region" description="Helical" evidence="1">
    <location>
        <begin position="437"/>
        <end position="453"/>
    </location>
</feature>
<feature type="transmembrane region" description="Helical" evidence="1">
    <location>
        <begin position="186"/>
        <end position="207"/>
    </location>
</feature>
<protein>
    <submittedName>
        <fullName evidence="2">DUF2142 domain-containing protein</fullName>
    </submittedName>
</protein>
<dbReference type="Proteomes" id="UP000614410">
    <property type="component" value="Unassembled WGS sequence"/>
</dbReference>
<feature type="transmembrane region" description="Helical" evidence="1">
    <location>
        <begin position="315"/>
        <end position="334"/>
    </location>
</feature>
<keyword evidence="1" id="KW-0812">Transmembrane</keyword>
<feature type="transmembrane region" description="Helical" evidence="1">
    <location>
        <begin position="405"/>
        <end position="425"/>
    </location>
</feature>
<evidence type="ECO:0000313" key="3">
    <source>
        <dbReference type="Proteomes" id="UP000614410"/>
    </source>
</evidence>
<evidence type="ECO:0000313" key="2">
    <source>
        <dbReference type="EMBL" id="MBJ7609782.1"/>
    </source>
</evidence>
<evidence type="ECO:0000256" key="1">
    <source>
        <dbReference type="SAM" id="Phobius"/>
    </source>
</evidence>
<feature type="transmembrane region" description="Helical" evidence="1">
    <location>
        <begin position="512"/>
        <end position="533"/>
    </location>
</feature>
<dbReference type="Pfam" id="PF09913">
    <property type="entry name" value="DUF2142"/>
    <property type="match status" value="1"/>
</dbReference>
<keyword evidence="1" id="KW-1133">Transmembrane helix</keyword>
<dbReference type="AlphaFoldDB" id="A0A934KRE2"/>
<feature type="transmembrane region" description="Helical" evidence="1">
    <location>
        <begin position="465"/>
        <end position="484"/>
    </location>
</feature>